<feature type="domain" description="EF-hand" evidence="7">
    <location>
        <begin position="97"/>
        <end position="132"/>
    </location>
</feature>
<dbReference type="OrthoDB" id="191686at2759"/>
<dbReference type="FunFam" id="1.10.238.10:FF:000009">
    <property type="entry name" value="Visinin-like protein 1"/>
    <property type="match status" value="1"/>
</dbReference>
<comment type="similarity">
    <text evidence="1">Belongs to the recoverin family.</text>
</comment>
<dbReference type="PRINTS" id="PR00450">
    <property type="entry name" value="RECOVERIN"/>
</dbReference>
<evidence type="ECO:0000256" key="4">
    <source>
        <dbReference type="ARBA" id="ARBA00022737"/>
    </source>
</evidence>
<feature type="domain" description="EF-hand" evidence="7">
    <location>
        <begin position="61"/>
        <end position="96"/>
    </location>
</feature>
<keyword evidence="3" id="KW-0479">Metal-binding</keyword>
<evidence type="ECO:0000256" key="6">
    <source>
        <dbReference type="ARBA" id="ARBA00023288"/>
    </source>
</evidence>
<dbReference type="InterPro" id="IPR018247">
    <property type="entry name" value="EF_Hand_1_Ca_BS"/>
</dbReference>
<keyword evidence="5" id="KW-0106">Calcium</keyword>
<evidence type="ECO:0000256" key="5">
    <source>
        <dbReference type="ARBA" id="ARBA00022837"/>
    </source>
</evidence>
<gene>
    <name evidence="8" type="primary">Frq1_2</name>
    <name evidence="8" type="ORF">FJT64_004634</name>
</gene>
<evidence type="ECO:0000256" key="3">
    <source>
        <dbReference type="ARBA" id="ARBA00022723"/>
    </source>
</evidence>
<dbReference type="Pfam" id="PF13499">
    <property type="entry name" value="EF-hand_7"/>
    <property type="match status" value="1"/>
</dbReference>
<dbReference type="GO" id="GO:0005509">
    <property type="term" value="F:calcium ion binding"/>
    <property type="evidence" value="ECO:0007669"/>
    <property type="project" value="InterPro"/>
</dbReference>
<keyword evidence="6" id="KW-0449">Lipoprotein</keyword>
<dbReference type="SUPFAM" id="SSF47473">
    <property type="entry name" value="EF-hand"/>
    <property type="match status" value="1"/>
</dbReference>
<comment type="caution">
    <text evidence="8">The sequence shown here is derived from an EMBL/GenBank/DDBJ whole genome shotgun (WGS) entry which is preliminary data.</text>
</comment>
<dbReference type="CDD" id="cd00051">
    <property type="entry name" value="EFh"/>
    <property type="match status" value="2"/>
</dbReference>
<dbReference type="SMART" id="SM00054">
    <property type="entry name" value="EFh"/>
    <property type="match status" value="3"/>
</dbReference>
<dbReference type="InterPro" id="IPR002048">
    <property type="entry name" value="EF_hand_dom"/>
</dbReference>
<accession>A0A6A4W2L1</accession>
<dbReference type="Proteomes" id="UP000440578">
    <property type="component" value="Unassembled WGS sequence"/>
</dbReference>
<proteinExistence type="inferred from homology"/>
<dbReference type="Gene3D" id="1.10.238.10">
    <property type="entry name" value="EF-hand"/>
    <property type="match status" value="2"/>
</dbReference>
<keyword evidence="2" id="KW-0519">Myristate</keyword>
<keyword evidence="9" id="KW-1185">Reference proteome</keyword>
<sequence length="189" mass="21497">MCPDHSCALLIYGSPGRASGDATNESALFHRHKGFIKDYPNGELDEQGFIKIYKQFFPHGDPTKFASLVFRVFDVNKDGSIEFQEFIKALSVTSRGNMDEKLEWAFKLYDVDNDGYITREEMYNIVGAIYEMVGQQVSDDDENSAKSRVDKIYELMDQNGDNQLTFEEFKEGSKTDPRIVQALSFGETP</sequence>
<evidence type="ECO:0000313" key="9">
    <source>
        <dbReference type="Proteomes" id="UP000440578"/>
    </source>
</evidence>
<organism evidence="8 9">
    <name type="scientific">Amphibalanus amphitrite</name>
    <name type="common">Striped barnacle</name>
    <name type="synonym">Balanus amphitrite</name>
    <dbReference type="NCBI Taxonomy" id="1232801"/>
    <lineage>
        <taxon>Eukaryota</taxon>
        <taxon>Metazoa</taxon>
        <taxon>Ecdysozoa</taxon>
        <taxon>Arthropoda</taxon>
        <taxon>Crustacea</taxon>
        <taxon>Multicrustacea</taxon>
        <taxon>Cirripedia</taxon>
        <taxon>Thoracica</taxon>
        <taxon>Thoracicalcarea</taxon>
        <taxon>Balanomorpha</taxon>
        <taxon>Balanoidea</taxon>
        <taxon>Balanidae</taxon>
        <taxon>Amphibalaninae</taxon>
        <taxon>Amphibalanus</taxon>
    </lineage>
</organism>
<dbReference type="Pfam" id="PF00036">
    <property type="entry name" value="EF-hand_1"/>
    <property type="match status" value="1"/>
</dbReference>
<feature type="domain" description="EF-hand" evidence="7">
    <location>
        <begin position="144"/>
        <end position="179"/>
    </location>
</feature>
<keyword evidence="4" id="KW-0677">Repeat</keyword>
<dbReference type="EMBL" id="VIIS01001452">
    <property type="protein sequence ID" value="KAF0297994.1"/>
    <property type="molecule type" value="Genomic_DNA"/>
</dbReference>
<evidence type="ECO:0000259" key="7">
    <source>
        <dbReference type="PROSITE" id="PS50222"/>
    </source>
</evidence>
<dbReference type="GO" id="GO:0008048">
    <property type="term" value="F:calcium sensitive guanylate cyclase activator activity"/>
    <property type="evidence" value="ECO:0007669"/>
    <property type="project" value="TreeGrafter"/>
</dbReference>
<name>A0A6A4W2L1_AMPAM</name>
<evidence type="ECO:0000256" key="2">
    <source>
        <dbReference type="ARBA" id="ARBA00022707"/>
    </source>
</evidence>
<dbReference type="AlphaFoldDB" id="A0A6A4W2L1"/>
<reference evidence="8 9" key="1">
    <citation type="submission" date="2019-07" db="EMBL/GenBank/DDBJ databases">
        <title>Draft genome assembly of a fouling barnacle, Amphibalanus amphitrite (Darwin, 1854): The first reference genome for Thecostraca.</title>
        <authorList>
            <person name="Kim W."/>
        </authorList>
    </citation>
    <scope>NUCLEOTIDE SEQUENCE [LARGE SCALE GENOMIC DNA]</scope>
    <source>
        <strain evidence="8">SNU_AA5</strain>
        <tissue evidence="8">Soma without cirri and trophi</tissue>
    </source>
</reference>
<dbReference type="PANTHER" id="PTHR23055">
    <property type="entry name" value="CALCIUM BINDING PROTEINS"/>
    <property type="match status" value="1"/>
</dbReference>
<dbReference type="InterPro" id="IPR028846">
    <property type="entry name" value="Recoverin"/>
</dbReference>
<evidence type="ECO:0000313" key="8">
    <source>
        <dbReference type="EMBL" id="KAF0297994.1"/>
    </source>
</evidence>
<dbReference type="PROSITE" id="PS00018">
    <property type="entry name" value="EF_HAND_1"/>
    <property type="match status" value="3"/>
</dbReference>
<protein>
    <submittedName>
        <fullName evidence="8">Frequenin-1</fullName>
    </submittedName>
</protein>
<dbReference type="PANTHER" id="PTHR23055:SF198">
    <property type="entry name" value="NEURONAL CALCIUM SENSOR 1"/>
    <property type="match status" value="1"/>
</dbReference>
<dbReference type="InterPro" id="IPR011992">
    <property type="entry name" value="EF-hand-dom_pair"/>
</dbReference>
<evidence type="ECO:0000256" key="1">
    <source>
        <dbReference type="ARBA" id="ARBA00006049"/>
    </source>
</evidence>
<dbReference type="PROSITE" id="PS50222">
    <property type="entry name" value="EF_HAND_2"/>
    <property type="match status" value="3"/>
</dbReference>